<dbReference type="EMBL" id="CP039289">
    <property type="protein sequence ID" value="QCC05398.1"/>
    <property type="molecule type" value="Genomic_DNA"/>
</dbReference>
<dbReference type="Pfam" id="PF20613">
    <property type="entry name" value="HipA_2"/>
    <property type="match status" value="1"/>
</dbReference>
<proteinExistence type="predicted"/>
<keyword evidence="2" id="KW-0614">Plasmid</keyword>
<dbReference type="Proteomes" id="UP000296079">
    <property type="component" value="Plasmid pHG1"/>
</dbReference>
<evidence type="ECO:0000313" key="2">
    <source>
        <dbReference type="EMBL" id="QCC05398.1"/>
    </source>
</evidence>
<evidence type="ECO:0000313" key="3">
    <source>
        <dbReference type="Proteomes" id="UP000296079"/>
    </source>
</evidence>
<dbReference type="InterPro" id="IPR046748">
    <property type="entry name" value="HipA_2"/>
</dbReference>
<evidence type="ECO:0000259" key="1">
    <source>
        <dbReference type="Pfam" id="PF20613"/>
    </source>
</evidence>
<geneLocation type="plasmid" evidence="3">
    <name>phg1</name>
</geneLocation>
<organism evidence="2 3">
    <name type="scientific">Cupriavidus necator (strain ATCC 17699 / DSM 428 / KCTC 22496 / NCIMB 10442 / H16 / Stanier 337)</name>
    <name type="common">Ralstonia eutropha</name>
    <dbReference type="NCBI Taxonomy" id="381666"/>
    <lineage>
        <taxon>Bacteria</taxon>
        <taxon>Pseudomonadati</taxon>
        <taxon>Pseudomonadota</taxon>
        <taxon>Betaproteobacteria</taxon>
        <taxon>Burkholderiales</taxon>
        <taxon>Burkholderiaceae</taxon>
        <taxon>Cupriavidus</taxon>
    </lineage>
</organism>
<accession>A0AAF1D5C6</accession>
<dbReference type="RefSeq" id="WP_136227931.1">
    <property type="nucleotide sequence ID" value="NC_005241.1"/>
</dbReference>
<reference evidence="2 3" key="1">
    <citation type="submission" date="2019-04" db="EMBL/GenBank/DDBJ databases">
        <title>Long-read de novo sequencing of Cupriavidus necator H16.</title>
        <authorList>
            <person name="Little G.T."/>
            <person name="Ehsaan M."/>
            <person name="Arenas-Lopez C."/>
            <person name="Jawed K."/>
            <person name="Winzer K."/>
            <person name="Kovacs K."/>
            <person name="Malys N."/>
            <person name="Minton N.P."/>
        </authorList>
    </citation>
    <scope>NUCLEOTIDE SEQUENCE [LARGE SCALE GENOMIC DNA]</scope>
    <source>
        <strain evidence="2 3">H16</strain>
        <plasmid evidence="3">phg1</plasmid>
    </source>
</reference>
<feature type="domain" description="HipA-like kinase" evidence="1">
    <location>
        <begin position="29"/>
        <end position="150"/>
    </location>
</feature>
<protein>
    <recommendedName>
        <fullName evidence="1">HipA-like kinase domain-containing protein</fullName>
    </recommendedName>
</protein>
<dbReference type="AlphaFoldDB" id="A0AAF1D5C6"/>
<sequence length="250" mass="26922">MSEASRVVLVGQVCSPVSLARFNAHVKLLPEKEFIAESACAWLARQVGLPAPEAMWICVCRSAYPAAWPYGDEDVHVCFGTRSISNALPLKVESSTAGWLFQQDRVLLIAKIALFDELVGNDDRHQGNLLLGPTGNILVIDHERALGGTAAGLFSSDLIGPNHLLELVRELPAKQRAELKAPLLQFATACAVAVDRLPFDQIAEANPTLKEAAKRFLAKRAASLHDVVLRTLGVPGLPGISEVPLRSAPL</sequence>
<name>A0AAF1D5C6_CUPNH</name>
<gene>
    <name evidence="2" type="ORF">E6A55_32910</name>
</gene>